<name>A0A940T1A5_9MICO</name>
<dbReference type="PANTHER" id="PTHR42917">
    <property type="entry name" value="2,4-DIENOYL-COA REDUCTASE"/>
    <property type="match status" value="1"/>
</dbReference>
<dbReference type="GO" id="GO:0051536">
    <property type="term" value="F:iron-sulfur cluster binding"/>
    <property type="evidence" value="ECO:0007669"/>
    <property type="project" value="UniProtKB-KW"/>
</dbReference>
<evidence type="ECO:0000259" key="12">
    <source>
        <dbReference type="Pfam" id="PF22620"/>
    </source>
</evidence>
<dbReference type="Gene3D" id="3.20.20.70">
    <property type="entry name" value="Aldolase class I"/>
    <property type="match status" value="1"/>
</dbReference>
<reference evidence="13" key="1">
    <citation type="submission" date="2021-02" db="EMBL/GenBank/DDBJ databases">
        <title>Sequencing the genomes of 1000 actinobacteria strains.</title>
        <authorList>
            <person name="Klenk H.-P."/>
        </authorList>
    </citation>
    <scope>NUCLEOTIDE SEQUENCE</scope>
    <source>
        <strain evidence="13">DSM 22850</strain>
    </source>
</reference>
<keyword evidence="6" id="KW-0479">Metal-binding</keyword>
<evidence type="ECO:0000313" key="14">
    <source>
        <dbReference type="Proteomes" id="UP000675163"/>
    </source>
</evidence>
<evidence type="ECO:0000256" key="4">
    <source>
        <dbReference type="ARBA" id="ARBA00022630"/>
    </source>
</evidence>
<dbReference type="Proteomes" id="UP000675163">
    <property type="component" value="Unassembled WGS sequence"/>
</dbReference>
<dbReference type="Pfam" id="PF00890">
    <property type="entry name" value="FAD_binding_2"/>
    <property type="match status" value="1"/>
</dbReference>
<dbReference type="EC" id="1.5.8.2" evidence="13"/>
<keyword evidence="8" id="KW-0408">Iron</keyword>
<dbReference type="GO" id="GO:0046872">
    <property type="term" value="F:metal ion binding"/>
    <property type="evidence" value="ECO:0007669"/>
    <property type="project" value="UniProtKB-KW"/>
</dbReference>
<evidence type="ECO:0000256" key="8">
    <source>
        <dbReference type="ARBA" id="ARBA00023004"/>
    </source>
</evidence>
<dbReference type="SUPFAM" id="SSF51395">
    <property type="entry name" value="FMN-linked oxidoreductases"/>
    <property type="match status" value="1"/>
</dbReference>
<comment type="cofactor">
    <cofactor evidence="1">
        <name>FMN</name>
        <dbReference type="ChEBI" id="CHEBI:58210"/>
    </cofactor>
</comment>
<keyword evidence="7 13" id="KW-0560">Oxidoreductase</keyword>
<dbReference type="InterPro" id="IPR003953">
    <property type="entry name" value="FAD-dep_OxRdtase_2_FAD-bd"/>
</dbReference>
<evidence type="ECO:0000256" key="2">
    <source>
        <dbReference type="ARBA" id="ARBA00001966"/>
    </source>
</evidence>
<dbReference type="GO" id="GO:0010181">
    <property type="term" value="F:FMN binding"/>
    <property type="evidence" value="ECO:0007669"/>
    <property type="project" value="InterPro"/>
</dbReference>
<dbReference type="Pfam" id="PF22620">
    <property type="entry name" value="OYE-like_second_a-b"/>
    <property type="match status" value="1"/>
</dbReference>
<evidence type="ECO:0000256" key="6">
    <source>
        <dbReference type="ARBA" id="ARBA00022723"/>
    </source>
</evidence>
<dbReference type="RefSeq" id="WP_209705552.1">
    <property type="nucleotide sequence ID" value="NZ_JAFIDA010000001.1"/>
</dbReference>
<feature type="domain" description="NADH:flavin oxidoreductase/NADH oxidase N-terminal" evidence="10">
    <location>
        <begin position="10"/>
        <end position="348"/>
    </location>
</feature>
<dbReference type="Gene3D" id="3.40.50.720">
    <property type="entry name" value="NAD(P)-binding Rossmann-like Domain"/>
    <property type="match status" value="1"/>
</dbReference>
<evidence type="ECO:0000256" key="5">
    <source>
        <dbReference type="ARBA" id="ARBA00022643"/>
    </source>
</evidence>
<sequence>MSLSERYSVLFESVQLGPKTAKNRFWATPHAIGFGSDSSGSAAGYRGTRAAGGWGVVFTEATTIAPEMDKTPHRMSRLWDEGDVRNLAHVASAIQEHGALAGIELEYNAAVGVMSEGRGLTPRSPVSTPGESALAVPYAGGLIELDHDGIEEIKQIYVSAALRAKDAGFDLITFHCGHAASILAHFLIPYYNTRTDEYGGSLENRSRFAREMLQAAREAVGPDIAIGLRLGVDTLDGPFGLGDRGIRSGGDTPLFIEHMDDLVDYWDFVIGGFDWAQDAQSSRTVGENFEKPYVDGLKRYTKKPVVNVGRLNSPDTMVDIIQAGQCDFIGAARAGIADPFLPEKVRTGNIEDIRECIGCNFCVSRDIGTAPIACTQNATTGEEFRRGWKPEVYLQAKNHENDVLVIGAGAAGMECAMVLGKRGMRNVHLVDSASAIGGSINWVSKLPGRHEWRRLIEYREHQLSKLSNVEVILDTEFTAEEALDYGAGIVIVATGSHYTRNGIDPQNRLPFGLEPAFGDKLLTPEQVVRDEVPVGRRVLVVDSDGYFMGPGIAELLAKNGHEVVLATKGEHIGEYQRYTREITHTINDLLGLGVKLRTETAVTAAGPSTALLTSPYREPEQFEFDNIVLVGTRSSDNSIFQGLLQRRGDWEENEISAVHRIGDCVRPNFIADAIFSGHRLAREIDSPNPAQSLPFIRERRIIGGSDADFELGARALLPLY</sequence>
<evidence type="ECO:0000256" key="3">
    <source>
        <dbReference type="ARBA" id="ARBA00011048"/>
    </source>
</evidence>
<dbReference type="AlphaFoldDB" id="A0A940T1A5"/>
<comment type="caution">
    <text evidence="13">The sequence shown here is derived from an EMBL/GenBank/DDBJ whole genome shotgun (WGS) entry which is preliminary data.</text>
</comment>
<feature type="domain" description="FAD-dependent oxidoreductase 2 FAD-binding" evidence="11">
    <location>
        <begin position="402"/>
        <end position="442"/>
    </location>
</feature>
<evidence type="ECO:0000259" key="10">
    <source>
        <dbReference type="Pfam" id="PF00724"/>
    </source>
</evidence>
<dbReference type="GO" id="GO:0050470">
    <property type="term" value="F:trimethylamine dehydrogenase activity"/>
    <property type="evidence" value="ECO:0007669"/>
    <property type="project" value="UniProtKB-EC"/>
</dbReference>
<evidence type="ECO:0000313" key="13">
    <source>
        <dbReference type="EMBL" id="MBP1326685.1"/>
    </source>
</evidence>
<dbReference type="PANTHER" id="PTHR42917:SF2">
    <property type="entry name" value="2,4-DIENOYL-COA REDUCTASE [(2E)-ENOYL-COA-PRODUCING]"/>
    <property type="match status" value="1"/>
</dbReference>
<keyword evidence="5" id="KW-0288">FMN</keyword>
<dbReference type="EMBL" id="JAFIDA010000001">
    <property type="protein sequence ID" value="MBP1326685.1"/>
    <property type="molecule type" value="Genomic_DNA"/>
</dbReference>
<dbReference type="InterPro" id="IPR054428">
    <property type="entry name" value="TMADH/DMDH/HD_second_a-b"/>
</dbReference>
<dbReference type="EC" id="1.5.8.1" evidence="13"/>
<keyword evidence="9" id="KW-0411">Iron-sulfur</keyword>
<proteinExistence type="inferred from homology"/>
<dbReference type="GO" id="GO:0047133">
    <property type="term" value="F:dimethylamine dehydrogenase activity"/>
    <property type="evidence" value="ECO:0007669"/>
    <property type="project" value="UniProtKB-EC"/>
</dbReference>
<dbReference type="InterPro" id="IPR013785">
    <property type="entry name" value="Aldolase_TIM"/>
</dbReference>
<dbReference type="InterPro" id="IPR036188">
    <property type="entry name" value="FAD/NAD-bd_sf"/>
</dbReference>
<gene>
    <name evidence="13" type="ORF">JOF28_001917</name>
</gene>
<dbReference type="InterPro" id="IPR001155">
    <property type="entry name" value="OxRdtase_FMN_N"/>
</dbReference>
<organism evidence="13 14">
    <name type="scientific">Leucobacter exalbidus</name>
    <dbReference type="NCBI Taxonomy" id="662960"/>
    <lineage>
        <taxon>Bacteria</taxon>
        <taxon>Bacillati</taxon>
        <taxon>Actinomycetota</taxon>
        <taxon>Actinomycetes</taxon>
        <taxon>Micrococcales</taxon>
        <taxon>Microbacteriaceae</taxon>
        <taxon>Leucobacter</taxon>
    </lineage>
</organism>
<evidence type="ECO:0000256" key="7">
    <source>
        <dbReference type="ARBA" id="ARBA00023002"/>
    </source>
</evidence>
<evidence type="ECO:0000256" key="1">
    <source>
        <dbReference type="ARBA" id="ARBA00001917"/>
    </source>
</evidence>
<feature type="domain" description="TMADH/DMDH/HD second alpha/beta" evidence="12">
    <location>
        <begin position="522"/>
        <end position="584"/>
    </location>
</feature>
<dbReference type="Pfam" id="PF00724">
    <property type="entry name" value="Oxidored_FMN"/>
    <property type="match status" value="1"/>
</dbReference>
<evidence type="ECO:0000259" key="11">
    <source>
        <dbReference type="Pfam" id="PF00890"/>
    </source>
</evidence>
<dbReference type="InterPro" id="IPR051793">
    <property type="entry name" value="NADH:flavin_oxidoreductase"/>
</dbReference>
<accession>A0A940T1A5</accession>
<comment type="cofactor">
    <cofactor evidence="2">
        <name>[4Fe-4S] cluster</name>
        <dbReference type="ChEBI" id="CHEBI:49883"/>
    </cofactor>
</comment>
<evidence type="ECO:0000256" key="9">
    <source>
        <dbReference type="ARBA" id="ARBA00023014"/>
    </source>
</evidence>
<dbReference type="SUPFAM" id="SSF51905">
    <property type="entry name" value="FAD/NAD(P)-binding domain"/>
    <property type="match status" value="1"/>
</dbReference>
<keyword evidence="4" id="KW-0285">Flavoprotein</keyword>
<comment type="similarity">
    <text evidence="3">In the N-terminal section; belongs to the NADH:flavin oxidoreductase/NADH oxidase family.</text>
</comment>
<keyword evidence="14" id="KW-1185">Reference proteome</keyword>
<dbReference type="Gene3D" id="3.50.50.60">
    <property type="entry name" value="FAD/NAD(P)-binding domain"/>
    <property type="match status" value="1"/>
</dbReference>
<protein>
    <submittedName>
        <fullName evidence="13">Dimethylamine/trimethylamine dehydrogenase</fullName>
        <ecNumber evidence="13">1.5.8.1</ecNumber>
        <ecNumber evidence="13">1.5.8.2</ecNumber>
    </submittedName>
</protein>